<dbReference type="InterPro" id="IPR009057">
    <property type="entry name" value="Homeodomain-like_sf"/>
</dbReference>
<dbReference type="Pfam" id="PF13384">
    <property type="entry name" value="HTH_23"/>
    <property type="match status" value="1"/>
</dbReference>
<dbReference type="RefSeq" id="WP_139588174.1">
    <property type="nucleotide sequence ID" value="NZ_VDFY01000314.1"/>
</dbReference>
<organism evidence="1 2">
    <name type="scientific">Micromonospora orduensis</name>
    <dbReference type="NCBI Taxonomy" id="1420891"/>
    <lineage>
        <taxon>Bacteria</taxon>
        <taxon>Bacillati</taxon>
        <taxon>Actinomycetota</taxon>
        <taxon>Actinomycetes</taxon>
        <taxon>Micromonosporales</taxon>
        <taxon>Micromonosporaceae</taxon>
        <taxon>Micromonospora</taxon>
    </lineage>
</organism>
<gene>
    <name evidence="1" type="ORF">FHG89_32350</name>
</gene>
<reference evidence="1 2" key="1">
    <citation type="submission" date="2019-06" db="EMBL/GenBank/DDBJ databases">
        <title>Micromonospora ordensis sp. nov., isolated from deep marine sediment.</title>
        <authorList>
            <person name="Veyisoglu A."/>
            <person name="Carro L."/>
            <person name="Klenk H.-P."/>
            <person name="Sahin N."/>
        </authorList>
    </citation>
    <scope>NUCLEOTIDE SEQUENCE [LARGE SCALE GENOMIC DNA]</scope>
    <source>
        <strain evidence="1 2">S2509</strain>
    </source>
</reference>
<dbReference type="EMBL" id="VDFY01000314">
    <property type="protein sequence ID" value="TNH21087.1"/>
    <property type="molecule type" value="Genomic_DNA"/>
</dbReference>
<name>A0A5C4QFS4_9ACTN</name>
<dbReference type="SUPFAM" id="SSF46689">
    <property type="entry name" value="Homeodomain-like"/>
    <property type="match status" value="1"/>
</dbReference>
<accession>A0A5C4QFS4</accession>
<sequence length="153" mass="16348">MTNTTDSTTALAEALTRLDRVRTLRDALAPLTRLITEADEEARAAVIAAAAAGMSERATAAKLGVAQPTVHSWLDGRNAPPMPAPTISGRVWLLHSTARTLETIVHRMEGEQLPRQHSGTQSPLSRIVNARRSLGEAAFYLAEAGSNLEQLGS</sequence>
<dbReference type="Proteomes" id="UP000306145">
    <property type="component" value="Unassembled WGS sequence"/>
</dbReference>
<evidence type="ECO:0000313" key="1">
    <source>
        <dbReference type="EMBL" id="TNH21087.1"/>
    </source>
</evidence>
<dbReference type="AlphaFoldDB" id="A0A5C4QFS4"/>
<protein>
    <submittedName>
        <fullName evidence="1">Helix-turn-helix domain-containing protein</fullName>
    </submittedName>
</protein>
<keyword evidence="2" id="KW-1185">Reference proteome</keyword>
<comment type="caution">
    <text evidence="1">The sequence shown here is derived from an EMBL/GenBank/DDBJ whole genome shotgun (WGS) entry which is preliminary data.</text>
</comment>
<evidence type="ECO:0000313" key="2">
    <source>
        <dbReference type="Proteomes" id="UP000306145"/>
    </source>
</evidence>
<proteinExistence type="predicted"/>